<keyword evidence="2" id="KW-1185">Reference proteome</keyword>
<gene>
    <name evidence="1" type="ORF">K8352_08885</name>
</gene>
<protein>
    <submittedName>
        <fullName evidence="1">Uncharacterized protein</fullName>
    </submittedName>
</protein>
<evidence type="ECO:0000313" key="2">
    <source>
        <dbReference type="Proteomes" id="UP001200642"/>
    </source>
</evidence>
<organism evidence="1 2">
    <name type="scientific">Cerina litoralis</name>
    <dbReference type="NCBI Taxonomy" id="2874477"/>
    <lineage>
        <taxon>Bacteria</taxon>
        <taxon>Pseudomonadati</taxon>
        <taxon>Bacteroidota</taxon>
        <taxon>Flavobacteriia</taxon>
        <taxon>Flavobacteriales</taxon>
        <taxon>Flavobacteriaceae</taxon>
        <taxon>Cerina</taxon>
    </lineage>
</organism>
<accession>A0AAE3JSU0</accession>
<name>A0AAE3JSU0_9FLAO</name>
<dbReference type="AlphaFoldDB" id="A0AAE3JSU0"/>
<dbReference type="EMBL" id="JAIRBC010000011">
    <property type="protein sequence ID" value="MCG2460862.1"/>
    <property type="molecule type" value="Genomic_DNA"/>
</dbReference>
<dbReference type="RefSeq" id="WP_317902011.1">
    <property type="nucleotide sequence ID" value="NZ_JAIRBC010000011.1"/>
</dbReference>
<sequence length="82" mass="9379">MGWNLDCCVYQIKILKQLLKVEEIVGPTQGDRIFITENLSSELETVGLKILLDVRKIQNNETPCVTLGIGYPWLYVVRAKEK</sequence>
<evidence type="ECO:0000313" key="1">
    <source>
        <dbReference type="EMBL" id="MCG2460862.1"/>
    </source>
</evidence>
<proteinExistence type="predicted"/>
<dbReference type="Proteomes" id="UP001200642">
    <property type="component" value="Unassembled WGS sequence"/>
</dbReference>
<comment type="caution">
    <text evidence="1">The sequence shown here is derived from an EMBL/GenBank/DDBJ whole genome shotgun (WGS) entry which is preliminary data.</text>
</comment>
<reference evidence="1" key="1">
    <citation type="submission" date="2023-02" db="EMBL/GenBank/DDBJ databases">
        <title>Genome of Flavobacteriaceae gen. nov. sp. strain F89.</title>
        <authorList>
            <person name="Wang Y."/>
        </authorList>
    </citation>
    <scope>NUCLEOTIDE SEQUENCE</scope>
    <source>
        <strain evidence="1">F89</strain>
    </source>
</reference>